<comment type="caution">
    <text evidence="2">The sequence shown here is derived from an EMBL/GenBank/DDBJ whole genome shotgun (WGS) entry which is preliminary data.</text>
</comment>
<gene>
    <name evidence="2" type="ORF">FWK35_00010071</name>
</gene>
<proteinExistence type="predicted"/>
<feature type="domain" description="THAP9-like helix-turn-helix" evidence="1">
    <location>
        <begin position="7"/>
        <end position="58"/>
    </location>
</feature>
<accession>A0A6G0YNZ5</accession>
<dbReference type="InterPro" id="IPR021896">
    <property type="entry name" value="THAP9-like_HTH"/>
</dbReference>
<dbReference type="EMBL" id="VUJU01003012">
    <property type="protein sequence ID" value="KAF0759379.1"/>
    <property type="molecule type" value="Genomic_DNA"/>
</dbReference>
<evidence type="ECO:0000313" key="3">
    <source>
        <dbReference type="Proteomes" id="UP000478052"/>
    </source>
</evidence>
<keyword evidence="3" id="KW-1185">Reference proteome</keyword>
<organism evidence="2 3">
    <name type="scientific">Aphis craccivora</name>
    <name type="common">Cowpea aphid</name>
    <dbReference type="NCBI Taxonomy" id="307492"/>
    <lineage>
        <taxon>Eukaryota</taxon>
        <taxon>Metazoa</taxon>
        <taxon>Ecdysozoa</taxon>
        <taxon>Arthropoda</taxon>
        <taxon>Hexapoda</taxon>
        <taxon>Insecta</taxon>
        <taxon>Pterygota</taxon>
        <taxon>Neoptera</taxon>
        <taxon>Paraneoptera</taxon>
        <taxon>Hemiptera</taxon>
        <taxon>Sternorrhyncha</taxon>
        <taxon>Aphidomorpha</taxon>
        <taxon>Aphidoidea</taxon>
        <taxon>Aphididae</taxon>
        <taxon>Aphidini</taxon>
        <taxon>Aphis</taxon>
        <taxon>Aphis</taxon>
    </lineage>
</organism>
<protein>
    <recommendedName>
        <fullName evidence="1">THAP9-like helix-turn-helix domain-containing protein</fullName>
    </recommendedName>
</protein>
<name>A0A6G0YNZ5_APHCR</name>
<dbReference type="Proteomes" id="UP000478052">
    <property type="component" value="Unassembled WGS sequence"/>
</dbReference>
<sequence length="82" mass="9458">MTNLIAHLKSKNLITDEAQDIILNTTNDSIKETLGRSLKSKNAKYSPAMCSFSVTLQLRTHMFVKCLIIYYYTLQHYENSIQ</sequence>
<evidence type="ECO:0000313" key="2">
    <source>
        <dbReference type="EMBL" id="KAF0759379.1"/>
    </source>
</evidence>
<evidence type="ECO:0000259" key="1">
    <source>
        <dbReference type="Pfam" id="PF12017"/>
    </source>
</evidence>
<reference evidence="2 3" key="1">
    <citation type="submission" date="2019-08" db="EMBL/GenBank/DDBJ databases">
        <title>Whole genome of Aphis craccivora.</title>
        <authorList>
            <person name="Voronova N.V."/>
            <person name="Shulinski R.S."/>
            <person name="Bandarenka Y.V."/>
            <person name="Zhorov D.G."/>
            <person name="Warner D."/>
        </authorList>
    </citation>
    <scope>NUCLEOTIDE SEQUENCE [LARGE SCALE GENOMIC DNA]</scope>
    <source>
        <strain evidence="2">180601</strain>
        <tissue evidence="2">Whole Body</tissue>
    </source>
</reference>
<dbReference type="AlphaFoldDB" id="A0A6G0YNZ5"/>
<dbReference type="Pfam" id="PF12017">
    <property type="entry name" value="Tnp_P_element"/>
    <property type="match status" value="1"/>
</dbReference>